<evidence type="ECO:0000313" key="3">
    <source>
        <dbReference type="Proteomes" id="UP001055111"/>
    </source>
</evidence>
<sequence length="219" mass="24500">MPTTMDNVYDGILDINHDNKVVLADAQAAGISAVIHKATEGATWQDPFYWRRRFEAKALGLLWGAYHFSSGRPADEQAENFLNYIEYGTHPDEDAKMLLALDWEPSTSGADLTIDEACTFVEAVHAKTGRWPVVYGSNLVTNADDHAKPDCPLAKCPLWIASYRDTPKTTKRLWKDWTFWQYTDGHNGPDPKFKKFDRSCFNGKDAAALEAVWANLGGA</sequence>
<dbReference type="GO" id="GO:0016998">
    <property type="term" value="P:cell wall macromolecule catabolic process"/>
    <property type="evidence" value="ECO:0007669"/>
    <property type="project" value="InterPro"/>
</dbReference>
<organism evidence="2 3">
    <name type="scientific">Caballeronia novacaledonica</name>
    <dbReference type="NCBI Taxonomy" id="1544861"/>
    <lineage>
        <taxon>Bacteria</taxon>
        <taxon>Pseudomonadati</taxon>
        <taxon>Pseudomonadota</taxon>
        <taxon>Betaproteobacteria</taxon>
        <taxon>Burkholderiales</taxon>
        <taxon>Burkholderiaceae</taxon>
        <taxon>Caballeronia</taxon>
    </lineage>
</organism>
<dbReference type="Pfam" id="PF01183">
    <property type="entry name" value="Glyco_hydro_25"/>
    <property type="match status" value="1"/>
</dbReference>
<dbReference type="PANTHER" id="PTHR34135">
    <property type="entry name" value="LYSOZYME"/>
    <property type="match status" value="1"/>
</dbReference>
<comment type="similarity">
    <text evidence="1">Belongs to the glycosyl hydrolase 25 family.</text>
</comment>
<dbReference type="GO" id="GO:0003796">
    <property type="term" value="F:lysozyme activity"/>
    <property type="evidence" value="ECO:0007669"/>
    <property type="project" value="InterPro"/>
</dbReference>
<dbReference type="GO" id="GO:0009253">
    <property type="term" value="P:peptidoglycan catabolic process"/>
    <property type="evidence" value="ECO:0007669"/>
    <property type="project" value="InterPro"/>
</dbReference>
<evidence type="ECO:0000313" key="2">
    <source>
        <dbReference type="EMBL" id="GJH29318.1"/>
    </source>
</evidence>
<evidence type="ECO:0000256" key="1">
    <source>
        <dbReference type="ARBA" id="ARBA00010646"/>
    </source>
</evidence>
<proteinExistence type="inferred from homology"/>
<dbReference type="PANTHER" id="PTHR34135:SF2">
    <property type="entry name" value="LYSOZYME"/>
    <property type="match status" value="1"/>
</dbReference>
<dbReference type="SUPFAM" id="SSF51445">
    <property type="entry name" value="(Trans)glycosidases"/>
    <property type="match status" value="1"/>
</dbReference>
<evidence type="ECO:0008006" key="4">
    <source>
        <dbReference type="Google" id="ProtNLM"/>
    </source>
</evidence>
<dbReference type="InterPro" id="IPR017853">
    <property type="entry name" value="GH"/>
</dbReference>
<dbReference type="EMBL" id="BPUS01000021">
    <property type="protein sequence ID" value="GJH29318.1"/>
    <property type="molecule type" value="Genomic_DNA"/>
</dbReference>
<dbReference type="Gene3D" id="3.20.20.80">
    <property type="entry name" value="Glycosidases"/>
    <property type="match status" value="1"/>
</dbReference>
<dbReference type="RefSeq" id="WP_238216561.1">
    <property type="nucleotide sequence ID" value="NZ_BPUS01000021.1"/>
</dbReference>
<dbReference type="GO" id="GO:0016052">
    <property type="term" value="P:carbohydrate catabolic process"/>
    <property type="evidence" value="ECO:0007669"/>
    <property type="project" value="TreeGrafter"/>
</dbReference>
<accession>A0AA37IHB1</accession>
<comment type="caution">
    <text evidence="2">The sequence shown here is derived from an EMBL/GenBank/DDBJ whole genome shotgun (WGS) entry which is preliminary data.</text>
</comment>
<name>A0AA37IHB1_9BURK</name>
<dbReference type="InterPro" id="IPR002053">
    <property type="entry name" value="Glyco_hydro_25"/>
</dbReference>
<dbReference type="Proteomes" id="UP001055111">
    <property type="component" value="Unassembled WGS sequence"/>
</dbReference>
<reference evidence="2" key="1">
    <citation type="submission" date="2022-09" db="EMBL/GenBank/DDBJ databases">
        <title>Isolation and characterization of 3-chlorobenzoate degrading bacteria from soils in Shizuoka.</title>
        <authorList>
            <person name="Ifat A."/>
            <person name="Ogawa N."/>
            <person name="Kimbara K."/>
            <person name="Moriuchi R."/>
            <person name="Dohra H."/>
            <person name="Shintani M."/>
        </authorList>
    </citation>
    <scope>NUCLEOTIDE SEQUENCE</scope>
    <source>
        <strain evidence="2">19CS4-2</strain>
    </source>
</reference>
<dbReference type="CDD" id="cd00599">
    <property type="entry name" value="GH25_muramidase"/>
    <property type="match status" value="1"/>
</dbReference>
<protein>
    <recommendedName>
        <fullName evidence="4">Lysozyme</fullName>
    </recommendedName>
</protein>
<gene>
    <name evidence="2" type="ORF">CBA19CS42_32400</name>
</gene>
<dbReference type="AlphaFoldDB" id="A0AA37IHB1"/>
<dbReference type="PROSITE" id="PS51904">
    <property type="entry name" value="GLYCOSYL_HYDROL_F25_2"/>
    <property type="match status" value="1"/>
</dbReference>